<organism evidence="1 2">
    <name type="scientific">Xylaria curta</name>
    <dbReference type="NCBI Taxonomy" id="42375"/>
    <lineage>
        <taxon>Eukaryota</taxon>
        <taxon>Fungi</taxon>
        <taxon>Dikarya</taxon>
        <taxon>Ascomycota</taxon>
        <taxon>Pezizomycotina</taxon>
        <taxon>Sordariomycetes</taxon>
        <taxon>Xylariomycetidae</taxon>
        <taxon>Xylariales</taxon>
        <taxon>Xylariaceae</taxon>
        <taxon>Xylaria</taxon>
    </lineage>
</organism>
<evidence type="ECO:0000313" key="2">
    <source>
        <dbReference type="Proteomes" id="UP001143856"/>
    </source>
</evidence>
<protein>
    <submittedName>
        <fullName evidence="1">Uncharacterized protein</fullName>
    </submittedName>
</protein>
<evidence type="ECO:0000313" key="1">
    <source>
        <dbReference type="EMBL" id="KAJ2985419.1"/>
    </source>
</evidence>
<keyword evidence="2" id="KW-1185">Reference proteome</keyword>
<name>A0ACC1P2L5_9PEZI</name>
<dbReference type="Proteomes" id="UP001143856">
    <property type="component" value="Unassembled WGS sequence"/>
</dbReference>
<reference evidence="1" key="1">
    <citation type="submission" date="2022-10" db="EMBL/GenBank/DDBJ databases">
        <title>Genome Sequence of Xylaria curta.</title>
        <authorList>
            <person name="Buettner E."/>
        </authorList>
    </citation>
    <scope>NUCLEOTIDE SEQUENCE</scope>
    <source>
        <strain evidence="1">Babe10</strain>
    </source>
</reference>
<accession>A0ACC1P2L5</accession>
<sequence>MPDIRSFFGAKGGAPPARPSASKKAEAEPPKKRTSRRVVEDSDDDEPVVESKKPATRSTPRKKQNDKEIQGVATTASEYFASGKSKAQQPIKSEPKPQASPAAAVRSSPRIKRTASKAAPMETKPPKKSVSTTTKYHSLDDDEDVFMDDDDREAGDDIFAADARSRSKRKNDDYVEEESEEEFLPKPKRLASRNKLTDNDDDTKISKTPKASKPSVAARKRKTPEPDSDEEEEDEDEEEEPPSRKKPAAKKPRAPRAKKADEPEDAGIQAIFDDIPTVRPPTPPSKDPNKKFDWRKATAGGGNSGPPPNPVAQDLPIGELDCLAGLTFVFTGQLSTIAREEAQALVKRHGGKITGAPSSKTSYVVLGEDAGPSKLAKIKDHGIKTINEEGLFALIRRLPAGGGSGKGAEKARQKRKEEEEKIKKQAAEMEQEEKRKKAEEEKARKAALARGATTAAQVSHPPSAQLWTVKYAPTQASHICGNKAAVERIQKWLKAWPQAKRFNFSKRGADGMGGERAVILSGPPGIGKTTAAHLAAKLEGYDVIESNASDARSKKLVEAGVSEVMNNTSLHGYFAGDGKKIDKEKKRIVLIMDEVDGMSAGDRGGVGALAKFCRKTEVPLILICNERRLPKMKPFDHVACDIKFQRPQVDQIRSRMMTICHREGLKLPPQVLDALIEGSNRDIRQIVNMLATIKLDQTSMNFDQSKDMSKAWEKSIVLKPWDICQKMLAGGLFSPASKSTLNDKIEIYFNDHEFSYLMIQENYLRTKPSVLSSYRDNRREQNLKLLEVMDQAAESISDGDLVDRMIHGPQQHWSLMPTHAVFSTVRPASFVSGQLINSNFTSWLGNNSKYNKLGRNIREIHSHMRLKASGDHNEIRQQYLPVLWTQLIKRLADEGKESVEEVIELMDSYFLTREDFDSIRELGVGPQHEEAVSIESQTKATFTRLYNTMSHPIPFMKASAVVGSKQAAKDKPDLEEAIDDEDDAEALEAADVVDDDEEEDITKDKYIKKPKAKAAKKGPKKASKADADADEDNEKPKAKGRKAGGAKSKPKNRQHNRRASAYGYDDVEFIPEVPRIPDRFMPRAEPRIQSPTEEISQNGEIEEKVDIEPIPAPHTRYLPDCSFGKPKEVQVISNAMMQAYVAMRGNYLGGRDNNDPLFEWIQQREDLAQTSKPKIHHKRDISRMLELIDKALEYSNMGGDSPRDCEFEVYRPDFKHIKPPQDMDMSANIFSASCTDFESMEDSDDEEAGVPSGRISPCTFLEWSRDCARWNADENDNKKDTASFPRMRPPTPKIPGPPKRHEHIPCGYLEPQQDIYTGEQLTPTYHVPTSPSIIYTPPGVDFTGFRTANFHAQYKRMAPLAERELRAQLYGGEEVPPMLPDNEPDRFSSSEVNAATAAVPELHGRQVPEIEAAFRDQWAAIQQGSKPGTGEEFERKSRRYPRAMLPG</sequence>
<comment type="caution">
    <text evidence="1">The sequence shown here is derived from an EMBL/GenBank/DDBJ whole genome shotgun (WGS) entry which is preliminary data.</text>
</comment>
<proteinExistence type="predicted"/>
<gene>
    <name evidence="1" type="ORF">NUW58_g5542</name>
</gene>
<dbReference type="EMBL" id="JAPDGR010001108">
    <property type="protein sequence ID" value="KAJ2985419.1"/>
    <property type="molecule type" value="Genomic_DNA"/>
</dbReference>